<dbReference type="PANTHER" id="PTHR30590:SF2">
    <property type="entry name" value="INNER MEMBRANE PROTEIN"/>
    <property type="match status" value="1"/>
</dbReference>
<gene>
    <name evidence="3" type="ORF">GGQ89_001008</name>
</gene>
<evidence type="ECO:0000313" key="4">
    <source>
        <dbReference type="Proteomes" id="UP000584663"/>
    </source>
</evidence>
<organism evidence="3 4">
    <name type="scientific">Sphingomonas yabuuchiae</name>
    <dbReference type="NCBI Taxonomy" id="172044"/>
    <lineage>
        <taxon>Bacteria</taxon>
        <taxon>Pseudomonadati</taxon>
        <taxon>Pseudomonadota</taxon>
        <taxon>Alphaproteobacteria</taxon>
        <taxon>Sphingomonadales</taxon>
        <taxon>Sphingomonadaceae</taxon>
        <taxon>Sphingomonas</taxon>
    </lineage>
</organism>
<keyword evidence="1" id="KW-0812">Transmembrane</keyword>
<name>A0ABR6K6U6_9SPHN</name>
<dbReference type="InterPro" id="IPR007349">
    <property type="entry name" value="DUF418"/>
</dbReference>
<protein>
    <recommendedName>
        <fullName evidence="2">DUF418 domain-containing protein</fullName>
    </recommendedName>
</protein>
<keyword evidence="1" id="KW-0472">Membrane</keyword>
<feature type="transmembrane region" description="Helical" evidence="1">
    <location>
        <begin position="110"/>
        <end position="128"/>
    </location>
</feature>
<evidence type="ECO:0000256" key="1">
    <source>
        <dbReference type="SAM" id="Phobius"/>
    </source>
</evidence>
<dbReference type="PANTHER" id="PTHR30590">
    <property type="entry name" value="INNER MEMBRANE PROTEIN"/>
    <property type="match status" value="1"/>
</dbReference>
<keyword evidence="4" id="KW-1185">Reference proteome</keyword>
<dbReference type="Pfam" id="PF04235">
    <property type="entry name" value="DUF418"/>
    <property type="match status" value="1"/>
</dbReference>
<feature type="transmembrane region" description="Helical" evidence="1">
    <location>
        <begin position="304"/>
        <end position="326"/>
    </location>
</feature>
<reference evidence="3 4" key="1">
    <citation type="submission" date="2020-08" db="EMBL/GenBank/DDBJ databases">
        <title>Genomic Encyclopedia of Type Strains, Phase IV (KMG-IV): sequencing the most valuable type-strain genomes for metagenomic binning, comparative biology and taxonomic classification.</title>
        <authorList>
            <person name="Goeker M."/>
        </authorList>
    </citation>
    <scope>NUCLEOTIDE SEQUENCE [LARGE SCALE GENOMIC DNA]</scope>
    <source>
        <strain evidence="3 4">DSM 14562</strain>
    </source>
</reference>
<sequence length="417" mass="44822">MADGPAPAPAPTLTSAAPGERLLSLDVLRGVAVMAILLANLPGFALPDPAYSNPIAWGGRRPIDIAMWFLTESFVNGRMRGLFSLLFGASTLLVIQRADAAGWNGASFHLRRMAVLFVLGLVHLTFIWTGDILAHYALVGIVALAFVGLTPRALCWTAMGFAALSMAFGALDCLGLFVAAARNTPQMASLWDSYQLAFGTPPAASLAPEIAAMRGPWAMATAFRLENNGNPLIDLIQIGPDTLSAMLLGIAAFKSGFLTGDWPRAAYRRWAAMGLGLTIPVYAAMALGIMASGYDVRAVTLVELLLNVPFRLIGTIGYAALILLLMRPGGWWTVRIAAAGRMAFTNYIATSLLMTAVFYGHGLGQFARWNRAELYILAPLMWGLMMLWSQPWLARFGHGPLERLWRLASRGAVGRAG</sequence>
<keyword evidence="1" id="KW-1133">Transmembrane helix</keyword>
<evidence type="ECO:0000259" key="2">
    <source>
        <dbReference type="Pfam" id="PF04235"/>
    </source>
</evidence>
<dbReference type="EMBL" id="JACHNX010000002">
    <property type="protein sequence ID" value="MBB4608806.1"/>
    <property type="molecule type" value="Genomic_DNA"/>
</dbReference>
<accession>A0ABR6K6U6</accession>
<feature type="transmembrane region" description="Helical" evidence="1">
    <location>
        <begin position="161"/>
        <end position="181"/>
    </location>
</feature>
<feature type="transmembrane region" description="Helical" evidence="1">
    <location>
        <begin position="374"/>
        <end position="394"/>
    </location>
</feature>
<dbReference type="Proteomes" id="UP000584663">
    <property type="component" value="Unassembled WGS sequence"/>
</dbReference>
<dbReference type="RefSeq" id="WP_240456499.1">
    <property type="nucleotide sequence ID" value="NZ_JACHNX010000002.1"/>
</dbReference>
<proteinExistence type="predicted"/>
<comment type="caution">
    <text evidence="3">The sequence shown here is derived from an EMBL/GenBank/DDBJ whole genome shotgun (WGS) entry which is preliminary data.</text>
</comment>
<feature type="domain" description="DUF418" evidence="2">
    <location>
        <begin position="252"/>
        <end position="409"/>
    </location>
</feature>
<evidence type="ECO:0000313" key="3">
    <source>
        <dbReference type="EMBL" id="MBB4608806.1"/>
    </source>
</evidence>
<feature type="transmembrane region" description="Helical" evidence="1">
    <location>
        <begin position="270"/>
        <end position="292"/>
    </location>
</feature>
<feature type="transmembrane region" description="Helical" evidence="1">
    <location>
        <begin position="134"/>
        <end position="154"/>
    </location>
</feature>
<feature type="transmembrane region" description="Helical" evidence="1">
    <location>
        <begin position="338"/>
        <end position="362"/>
    </location>
</feature>
<dbReference type="InterPro" id="IPR052529">
    <property type="entry name" value="Bact_Transport_Assoc"/>
</dbReference>
<feature type="transmembrane region" description="Helical" evidence="1">
    <location>
        <begin position="79"/>
        <end position="98"/>
    </location>
</feature>